<evidence type="ECO:0000256" key="8">
    <source>
        <dbReference type="RuleBase" id="RU000442"/>
    </source>
</evidence>
<dbReference type="Gene3D" id="1.10.287.690">
    <property type="entry name" value="Helix hairpin bin"/>
    <property type="match status" value="1"/>
</dbReference>
<evidence type="ECO:0000313" key="10">
    <source>
        <dbReference type="EMBL" id="OCL14720.1"/>
    </source>
</evidence>
<name>A0A8E2JYX0_9PEZI</name>
<dbReference type="AlphaFoldDB" id="A0A8E2JYX0"/>
<evidence type="ECO:0000313" key="11">
    <source>
        <dbReference type="Proteomes" id="UP000250140"/>
    </source>
</evidence>
<keyword evidence="5 8" id="KW-0239">DNA-directed DNA polymerase</keyword>
<keyword evidence="11" id="KW-1185">Reference proteome</keyword>
<dbReference type="Gene3D" id="3.90.1600.10">
    <property type="entry name" value="Palm domain of DNA polymerase"/>
    <property type="match status" value="2"/>
</dbReference>
<evidence type="ECO:0000256" key="3">
    <source>
        <dbReference type="ARBA" id="ARBA00022695"/>
    </source>
</evidence>
<dbReference type="GO" id="GO:0003887">
    <property type="term" value="F:DNA-directed DNA polymerase activity"/>
    <property type="evidence" value="ECO:0007669"/>
    <property type="project" value="UniProtKB-KW"/>
</dbReference>
<comment type="similarity">
    <text evidence="1 8">Belongs to the DNA polymerase type-B family.</text>
</comment>
<dbReference type="Proteomes" id="UP000250140">
    <property type="component" value="Unassembled WGS sequence"/>
</dbReference>
<dbReference type="Gene3D" id="3.30.420.10">
    <property type="entry name" value="Ribonuclease H-like superfamily/Ribonuclease H"/>
    <property type="match status" value="1"/>
</dbReference>
<evidence type="ECO:0000256" key="5">
    <source>
        <dbReference type="ARBA" id="ARBA00022932"/>
    </source>
</evidence>
<dbReference type="InterPro" id="IPR012337">
    <property type="entry name" value="RNaseH-like_sf"/>
</dbReference>
<dbReference type="InterPro" id="IPR017964">
    <property type="entry name" value="DNA-dir_DNA_pol_B_CS"/>
</dbReference>
<evidence type="ECO:0000256" key="7">
    <source>
        <dbReference type="ARBA" id="ARBA00049244"/>
    </source>
</evidence>
<dbReference type="PANTHER" id="PTHR33568">
    <property type="entry name" value="DNA POLYMERASE"/>
    <property type="match status" value="1"/>
</dbReference>
<accession>A0A8E2JYX0</accession>
<dbReference type="GO" id="GO:0006260">
    <property type="term" value="P:DNA replication"/>
    <property type="evidence" value="ECO:0007669"/>
    <property type="project" value="UniProtKB-KW"/>
</dbReference>
<keyword evidence="4 8" id="KW-0235">DNA replication</keyword>
<comment type="catalytic activity">
    <reaction evidence="7 8">
        <text>DNA(n) + a 2'-deoxyribonucleoside 5'-triphosphate = DNA(n+1) + diphosphate</text>
        <dbReference type="Rhea" id="RHEA:22508"/>
        <dbReference type="Rhea" id="RHEA-COMP:17339"/>
        <dbReference type="Rhea" id="RHEA-COMP:17340"/>
        <dbReference type="ChEBI" id="CHEBI:33019"/>
        <dbReference type="ChEBI" id="CHEBI:61560"/>
        <dbReference type="ChEBI" id="CHEBI:173112"/>
        <dbReference type="EC" id="2.7.7.7"/>
    </reaction>
</comment>
<sequence length="569" mass="65815">MLGNQFGFDFSSEDKIYDLLGIVNDRLEEAFEEYSLIDDFKFYLLKDVNYYILAVKYIEKSSLEKIRYSLDGVVINRVIDIKDNNNLVVRKSGEKEILIANNKVLMTKQNIKLKCIEKPNSNVLFIAKDNKYKIYALGFKTNLVDSPIIYYINEDHLDSDNVVLSMINELLRPKYDKITFYCHNLSGFDVVFILKVLDTYNENNNDKYNISPILREDKIIKITISKNNRSFTIMDSYCMLADSLNRLGKNFEVNTLKSVFPYKFSTEDHLFYKVLVKANKQVFMDYDVNMTDNLTISGLATRIFLKDFYNNNIPVISKASIYRDIKQAYYGGITEVYKPYGKNLYYYDVNSLYPYVALQDMPGLECYKIQFFTDKQDLDSYLGLLPVRTKSGINFPIELKFAQENGYNIQVIRDYISKVYNIKSNPVNNTQKSMAKSLLNNLLGRFGITLDKSVTKLVTTKTFDEKAVMNKITSYKKVAEDKFLVSYIPRLDYDIINSHKLDFIKIANNHKDQEIQSLNVTSVPISAAVTAYGRIHISKIKLYILSKGGKIYYSDTDSIVTNIELPDKS</sequence>
<evidence type="ECO:0000259" key="9">
    <source>
        <dbReference type="Pfam" id="PF03175"/>
    </source>
</evidence>
<dbReference type="SMART" id="SM00486">
    <property type="entry name" value="POLBc"/>
    <property type="match status" value="1"/>
</dbReference>
<dbReference type="OrthoDB" id="5426361at2759"/>
<dbReference type="PANTHER" id="PTHR33568:SF3">
    <property type="entry name" value="DNA-DIRECTED DNA POLYMERASE"/>
    <property type="match status" value="1"/>
</dbReference>
<dbReference type="EMBL" id="KV748543">
    <property type="protein sequence ID" value="OCL14720.1"/>
    <property type="molecule type" value="Genomic_DNA"/>
</dbReference>
<organism evidence="10 11">
    <name type="scientific">Glonium stellatum</name>
    <dbReference type="NCBI Taxonomy" id="574774"/>
    <lineage>
        <taxon>Eukaryota</taxon>
        <taxon>Fungi</taxon>
        <taxon>Dikarya</taxon>
        <taxon>Ascomycota</taxon>
        <taxon>Pezizomycotina</taxon>
        <taxon>Dothideomycetes</taxon>
        <taxon>Pleosporomycetidae</taxon>
        <taxon>Gloniales</taxon>
        <taxon>Gloniaceae</taxon>
        <taxon>Glonium</taxon>
    </lineage>
</organism>
<dbReference type="GO" id="GO:0000166">
    <property type="term" value="F:nucleotide binding"/>
    <property type="evidence" value="ECO:0007669"/>
    <property type="project" value="InterPro"/>
</dbReference>
<keyword evidence="6 8" id="KW-0238">DNA-binding</keyword>
<evidence type="ECO:0000256" key="1">
    <source>
        <dbReference type="ARBA" id="ARBA00005755"/>
    </source>
</evidence>
<dbReference type="InterPro" id="IPR036397">
    <property type="entry name" value="RNaseH_sf"/>
</dbReference>
<proteinExistence type="inferred from homology"/>
<dbReference type="Pfam" id="PF03175">
    <property type="entry name" value="DNA_pol_B_2"/>
    <property type="match status" value="1"/>
</dbReference>
<evidence type="ECO:0000256" key="2">
    <source>
        <dbReference type="ARBA" id="ARBA00022679"/>
    </source>
</evidence>
<keyword evidence="2 8" id="KW-0808">Transferase</keyword>
<dbReference type="InterPro" id="IPR004868">
    <property type="entry name" value="DNA-dir_DNA_pol_B_mt/vir"/>
</dbReference>
<dbReference type="SUPFAM" id="SSF56672">
    <property type="entry name" value="DNA/RNA polymerases"/>
    <property type="match status" value="1"/>
</dbReference>
<keyword evidence="3 8" id="KW-0548">Nucleotidyltransferase</keyword>
<gene>
    <name evidence="10" type="ORF">AOQ84DRAFT_403073</name>
</gene>
<feature type="domain" description="DNA-directed DNA polymerase family B mitochondria/virus" evidence="9">
    <location>
        <begin position="271"/>
        <end position="395"/>
    </location>
</feature>
<evidence type="ECO:0000256" key="6">
    <source>
        <dbReference type="ARBA" id="ARBA00023125"/>
    </source>
</evidence>
<dbReference type="GO" id="GO:0003677">
    <property type="term" value="F:DNA binding"/>
    <property type="evidence" value="ECO:0007669"/>
    <property type="project" value="UniProtKB-KW"/>
</dbReference>
<dbReference type="SUPFAM" id="SSF53098">
    <property type="entry name" value="Ribonuclease H-like"/>
    <property type="match status" value="1"/>
</dbReference>
<reference evidence="10 11" key="1">
    <citation type="journal article" date="2016" name="Nat. Commun.">
        <title>Ectomycorrhizal ecology is imprinted in the genome of the dominant symbiotic fungus Cenococcum geophilum.</title>
        <authorList>
            <consortium name="DOE Joint Genome Institute"/>
            <person name="Peter M."/>
            <person name="Kohler A."/>
            <person name="Ohm R.A."/>
            <person name="Kuo A."/>
            <person name="Krutzmann J."/>
            <person name="Morin E."/>
            <person name="Arend M."/>
            <person name="Barry K.W."/>
            <person name="Binder M."/>
            <person name="Choi C."/>
            <person name="Clum A."/>
            <person name="Copeland A."/>
            <person name="Grisel N."/>
            <person name="Haridas S."/>
            <person name="Kipfer T."/>
            <person name="LaButti K."/>
            <person name="Lindquist E."/>
            <person name="Lipzen A."/>
            <person name="Maire R."/>
            <person name="Meier B."/>
            <person name="Mihaltcheva S."/>
            <person name="Molinier V."/>
            <person name="Murat C."/>
            <person name="Poggeler S."/>
            <person name="Quandt C.A."/>
            <person name="Sperisen C."/>
            <person name="Tritt A."/>
            <person name="Tisserant E."/>
            <person name="Crous P.W."/>
            <person name="Henrissat B."/>
            <person name="Nehls U."/>
            <person name="Egli S."/>
            <person name="Spatafora J.W."/>
            <person name="Grigoriev I.V."/>
            <person name="Martin F.M."/>
        </authorList>
    </citation>
    <scope>NUCLEOTIDE SEQUENCE [LARGE SCALE GENOMIC DNA]</scope>
    <source>
        <strain evidence="10 11">CBS 207.34</strain>
    </source>
</reference>
<dbReference type="PROSITE" id="PS00116">
    <property type="entry name" value="DNA_POLYMERASE_B"/>
    <property type="match status" value="1"/>
</dbReference>
<dbReference type="EC" id="2.7.7.7" evidence="8"/>
<evidence type="ECO:0000256" key="4">
    <source>
        <dbReference type="ARBA" id="ARBA00022705"/>
    </source>
</evidence>
<dbReference type="InterPro" id="IPR043502">
    <property type="entry name" value="DNA/RNA_pol_sf"/>
</dbReference>
<dbReference type="InterPro" id="IPR006172">
    <property type="entry name" value="DNA-dir_DNA_pol_B"/>
</dbReference>
<dbReference type="InterPro" id="IPR023211">
    <property type="entry name" value="DNA_pol_palm_dom_sf"/>
</dbReference>
<protein>
    <recommendedName>
        <fullName evidence="8">DNA polymerase</fullName>
        <ecNumber evidence="8">2.7.7.7</ecNumber>
    </recommendedName>
</protein>